<comment type="caution">
    <text evidence="2">The sequence shown here is derived from an EMBL/GenBank/DDBJ whole genome shotgun (WGS) entry which is preliminary data.</text>
</comment>
<evidence type="ECO:0000259" key="1">
    <source>
        <dbReference type="Pfam" id="PF01636"/>
    </source>
</evidence>
<dbReference type="Gene3D" id="1.10.510.10">
    <property type="entry name" value="Transferase(Phosphotransferase) domain 1"/>
    <property type="match status" value="1"/>
</dbReference>
<organism evidence="2 3">
    <name type="scientific">Streptomyces albireticuli</name>
    <dbReference type="NCBI Taxonomy" id="1940"/>
    <lineage>
        <taxon>Bacteria</taxon>
        <taxon>Bacillati</taxon>
        <taxon>Actinomycetota</taxon>
        <taxon>Actinomycetes</taxon>
        <taxon>Kitasatosporales</taxon>
        <taxon>Streptomycetaceae</taxon>
        <taxon>Streptomyces</taxon>
    </lineage>
</organism>
<sequence>MTGSARLTVRCAMELVTAGRAEALEGRGLNTSYRLAVGGRTFSVKVHCAERSSDAEFRRIRCVDAALRGTAWYPPVGDIGFHAAERPRLVVVRPYAPGEPSDDARRHIAQVVEVLADLAARAGSVTAGEDLVGDYASPWLSGAEGERALVAPLLTGEWRPLARAMDDHLDESRAAASRLTRPDGLVVHHGDLHGRNLIGGGSRPLTVIDWDEAGLSRRPADAGKALWLSCRLGRGDFVLDPRALRRFLTLSHARLGVPYASAGDLARLGALWFLPRHGHVTLLGRRDTGLGPWYLDWVARFWARYRRNTDLIAATAAALGA</sequence>
<evidence type="ECO:0000313" key="3">
    <source>
        <dbReference type="Proteomes" id="UP000218944"/>
    </source>
</evidence>
<dbReference type="RefSeq" id="WP_095578509.1">
    <property type="nucleotide sequence ID" value="NZ_JAJQQS010000019.1"/>
</dbReference>
<reference evidence="2 3" key="1">
    <citation type="submission" date="2017-08" db="EMBL/GenBank/DDBJ databases">
        <title>Genome sequence of Streptomyces albireticuli NRRL B-1670.</title>
        <authorList>
            <person name="Graham D.E."/>
            <person name="Mahan K.M."/>
            <person name="Klingeman D.M."/>
            <person name="Hettich R.L."/>
            <person name="Parry R.J."/>
            <person name="Spain J.C."/>
        </authorList>
    </citation>
    <scope>NUCLEOTIDE SEQUENCE [LARGE SCALE GENOMIC DNA]</scope>
    <source>
        <strain evidence="2 3">NRRL B-1670</strain>
    </source>
</reference>
<name>A0A2A2DE39_9ACTN</name>
<dbReference type="InterPro" id="IPR011009">
    <property type="entry name" value="Kinase-like_dom_sf"/>
</dbReference>
<evidence type="ECO:0000313" key="2">
    <source>
        <dbReference type="EMBL" id="PAU50758.1"/>
    </source>
</evidence>
<dbReference type="EMBL" id="NSJV01000021">
    <property type="protein sequence ID" value="PAU50758.1"/>
    <property type="molecule type" value="Genomic_DNA"/>
</dbReference>
<dbReference type="AlphaFoldDB" id="A0A2A2DE39"/>
<proteinExistence type="predicted"/>
<dbReference type="SUPFAM" id="SSF56112">
    <property type="entry name" value="Protein kinase-like (PK-like)"/>
    <property type="match status" value="1"/>
</dbReference>
<dbReference type="Pfam" id="PF01636">
    <property type="entry name" value="APH"/>
    <property type="match status" value="1"/>
</dbReference>
<accession>A0A2A2DE39</accession>
<gene>
    <name evidence="2" type="ORF">CK936_00815</name>
</gene>
<keyword evidence="3" id="KW-1185">Reference proteome</keyword>
<dbReference type="InterPro" id="IPR002575">
    <property type="entry name" value="Aminoglycoside_PTrfase"/>
</dbReference>
<dbReference type="Proteomes" id="UP000218944">
    <property type="component" value="Unassembled WGS sequence"/>
</dbReference>
<protein>
    <recommendedName>
        <fullName evidence="1">Aminoglycoside phosphotransferase domain-containing protein</fullName>
    </recommendedName>
</protein>
<feature type="domain" description="Aminoglycoside phosphotransferase" evidence="1">
    <location>
        <begin position="23"/>
        <end position="236"/>
    </location>
</feature>